<reference evidence="2" key="4">
    <citation type="submission" date="2019-03" db="UniProtKB">
        <authorList>
            <consortium name="EnsemblPlants"/>
        </authorList>
    </citation>
    <scope>IDENTIFICATION</scope>
</reference>
<dbReference type="PROSITE" id="PS50181">
    <property type="entry name" value="FBOX"/>
    <property type="match status" value="1"/>
</dbReference>
<reference evidence="3" key="1">
    <citation type="journal article" date="2014" name="Science">
        <title>Ancient hybridizations among the ancestral genomes of bread wheat.</title>
        <authorList>
            <consortium name="International Wheat Genome Sequencing Consortium,"/>
            <person name="Marcussen T."/>
            <person name="Sandve S.R."/>
            <person name="Heier L."/>
            <person name="Spannagl M."/>
            <person name="Pfeifer M."/>
            <person name="Jakobsen K.S."/>
            <person name="Wulff B.B."/>
            <person name="Steuernagel B."/>
            <person name="Mayer K.F."/>
            <person name="Olsen O.A."/>
        </authorList>
    </citation>
    <scope>NUCLEOTIDE SEQUENCE [LARGE SCALE GENOMIC DNA]</scope>
    <source>
        <strain evidence="3">cv. AL8/78</strain>
    </source>
</reference>
<reference evidence="2" key="3">
    <citation type="journal article" date="2017" name="Nature">
        <title>Genome sequence of the progenitor of the wheat D genome Aegilops tauschii.</title>
        <authorList>
            <person name="Luo M.C."/>
            <person name="Gu Y.Q."/>
            <person name="Puiu D."/>
            <person name="Wang H."/>
            <person name="Twardziok S.O."/>
            <person name="Deal K.R."/>
            <person name="Huo N."/>
            <person name="Zhu T."/>
            <person name="Wang L."/>
            <person name="Wang Y."/>
            <person name="McGuire P.E."/>
            <person name="Liu S."/>
            <person name="Long H."/>
            <person name="Ramasamy R.K."/>
            <person name="Rodriguez J.C."/>
            <person name="Van S.L."/>
            <person name="Yuan L."/>
            <person name="Wang Z."/>
            <person name="Xia Z."/>
            <person name="Xiao L."/>
            <person name="Anderson O.D."/>
            <person name="Ouyang S."/>
            <person name="Liang Y."/>
            <person name="Zimin A.V."/>
            <person name="Pertea G."/>
            <person name="Qi P."/>
            <person name="Bennetzen J.L."/>
            <person name="Dai X."/>
            <person name="Dawson M.W."/>
            <person name="Muller H.G."/>
            <person name="Kugler K."/>
            <person name="Rivarola-Duarte L."/>
            <person name="Spannagl M."/>
            <person name="Mayer K.F.X."/>
            <person name="Lu F.H."/>
            <person name="Bevan M.W."/>
            <person name="Leroy P."/>
            <person name="Li P."/>
            <person name="You F.M."/>
            <person name="Sun Q."/>
            <person name="Liu Z."/>
            <person name="Lyons E."/>
            <person name="Wicker T."/>
            <person name="Salzberg S.L."/>
            <person name="Devos K.M."/>
            <person name="Dvorak J."/>
        </authorList>
    </citation>
    <scope>NUCLEOTIDE SEQUENCE [LARGE SCALE GENOMIC DNA]</scope>
    <source>
        <strain evidence="2">cv. AL8/78</strain>
    </source>
</reference>
<dbReference type="InterPro" id="IPR001810">
    <property type="entry name" value="F-box_dom"/>
</dbReference>
<protein>
    <recommendedName>
        <fullName evidence="1">F-box domain-containing protein</fullName>
    </recommendedName>
</protein>
<sequence>MKFNRGRRRSRDSENAACYGEERLSELPSDVLVKVLETVETQSKKAAGNGEDRLSELPNDVLLNILERVGTLDAVKTCILSKKMQKLPTMLSQMLIVPLKMQKPASYLEQKLIVPLR</sequence>
<feature type="domain" description="F-box" evidence="1">
    <location>
        <begin position="51"/>
        <end position="87"/>
    </location>
</feature>
<dbReference type="EnsemblPlants" id="AET6Gv20963700.6">
    <property type="protein sequence ID" value="AET6Gv20963700.6"/>
    <property type="gene ID" value="AET6Gv20963700"/>
</dbReference>
<reference evidence="3" key="2">
    <citation type="journal article" date="2017" name="Nat. Plants">
        <title>The Aegilops tauschii genome reveals multiple impacts of transposons.</title>
        <authorList>
            <person name="Zhao G."/>
            <person name="Zou C."/>
            <person name="Li K."/>
            <person name="Wang K."/>
            <person name="Li T."/>
            <person name="Gao L."/>
            <person name="Zhang X."/>
            <person name="Wang H."/>
            <person name="Yang Z."/>
            <person name="Liu X."/>
            <person name="Jiang W."/>
            <person name="Mao L."/>
            <person name="Kong X."/>
            <person name="Jiao Y."/>
            <person name="Jia J."/>
        </authorList>
    </citation>
    <scope>NUCLEOTIDE SEQUENCE [LARGE SCALE GENOMIC DNA]</scope>
    <source>
        <strain evidence="3">cv. AL8/78</strain>
    </source>
</reference>
<dbReference type="InterPro" id="IPR036047">
    <property type="entry name" value="F-box-like_dom_sf"/>
</dbReference>
<dbReference type="OrthoDB" id="608283at2759"/>
<dbReference type="Gramene" id="AET6Gv20963700.6">
    <property type="protein sequence ID" value="AET6Gv20963700.6"/>
    <property type="gene ID" value="AET6Gv20963700"/>
</dbReference>
<dbReference type="SUPFAM" id="SSF81383">
    <property type="entry name" value="F-box domain"/>
    <property type="match status" value="1"/>
</dbReference>
<dbReference type="InterPro" id="IPR044997">
    <property type="entry name" value="F-box_plant"/>
</dbReference>
<name>A0A453Q3J0_AEGTS</name>
<proteinExistence type="predicted"/>
<dbReference type="Proteomes" id="UP000015105">
    <property type="component" value="Chromosome 6D"/>
</dbReference>
<accession>A0A453Q3J0</accession>
<organism evidence="2 3">
    <name type="scientific">Aegilops tauschii subsp. strangulata</name>
    <name type="common">Goatgrass</name>
    <dbReference type="NCBI Taxonomy" id="200361"/>
    <lineage>
        <taxon>Eukaryota</taxon>
        <taxon>Viridiplantae</taxon>
        <taxon>Streptophyta</taxon>
        <taxon>Embryophyta</taxon>
        <taxon>Tracheophyta</taxon>
        <taxon>Spermatophyta</taxon>
        <taxon>Magnoliopsida</taxon>
        <taxon>Liliopsida</taxon>
        <taxon>Poales</taxon>
        <taxon>Poaceae</taxon>
        <taxon>BOP clade</taxon>
        <taxon>Pooideae</taxon>
        <taxon>Triticodae</taxon>
        <taxon>Triticeae</taxon>
        <taxon>Triticinae</taxon>
        <taxon>Aegilops</taxon>
    </lineage>
</organism>
<dbReference type="PANTHER" id="PTHR32153">
    <property type="entry name" value="OJ000223_09.16 PROTEIN"/>
    <property type="match status" value="1"/>
</dbReference>
<evidence type="ECO:0000313" key="2">
    <source>
        <dbReference type="EnsemblPlants" id="AET6Gv20963700.6"/>
    </source>
</evidence>
<reference evidence="2" key="5">
    <citation type="journal article" date="2021" name="G3 (Bethesda)">
        <title>Aegilops tauschii genome assembly Aet v5.0 features greater sequence contiguity and improved annotation.</title>
        <authorList>
            <person name="Wang L."/>
            <person name="Zhu T."/>
            <person name="Rodriguez J.C."/>
            <person name="Deal K.R."/>
            <person name="Dubcovsky J."/>
            <person name="McGuire P.E."/>
            <person name="Lux T."/>
            <person name="Spannagl M."/>
            <person name="Mayer K.F.X."/>
            <person name="Baldrich P."/>
            <person name="Meyers B.C."/>
            <person name="Huo N."/>
            <person name="Gu Y.Q."/>
            <person name="Zhou H."/>
            <person name="Devos K.M."/>
            <person name="Bennetzen J.L."/>
            <person name="Unver T."/>
            <person name="Budak H."/>
            <person name="Gulick P.J."/>
            <person name="Galiba G."/>
            <person name="Kalapos B."/>
            <person name="Nelson D.R."/>
            <person name="Li P."/>
            <person name="You F.M."/>
            <person name="Luo M.C."/>
            <person name="Dvorak J."/>
        </authorList>
    </citation>
    <scope>NUCLEOTIDE SEQUENCE [LARGE SCALE GENOMIC DNA]</scope>
    <source>
        <strain evidence="2">cv. AL8/78</strain>
    </source>
</reference>
<keyword evidence="3" id="KW-1185">Reference proteome</keyword>
<evidence type="ECO:0000313" key="3">
    <source>
        <dbReference type="Proteomes" id="UP000015105"/>
    </source>
</evidence>
<dbReference type="AlphaFoldDB" id="A0A453Q3J0"/>
<dbReference type="Pfam" id="PF00646">
    <property type="entry name" value="F-box"/>
    <property type="match status" value="1"/>
</dbReference>
<evidence type="ECO:0000259" key="1">
    <source>
        <dbReference type="PROSITE" id="PS50181"/>
    </source>
</evidence>